<accession>A0A4R8M383</accession>
<keyword evidence="7" id="KW-0472">Membrane</keyword>
<dbReference type="AlphaFoldDB" id="A0A4R8M383"/>
<dbReference type="PANTHER" id="PTHR47245:SF1">
    <property type="entry name" value="FOLDASE PROTEIN PRSA"/>
    <property type="match status" value="1"/>
</dbReference>
<feature type="region of interest" description="Disordered" evidence="6">
    <location>
        <begin position="321"/>
        <end position="357"/>
    </location>
</feature>
<evidence type="ECO:0000313" key="9">
    <source>
        <dbReference type="EMBL" id="TDY56737.1"/>
    </source>
</evidence>
<keyword evidence="10" id="KW-1185">Reference proteome</keyword>
<dbReference type="PANTHER" id="PTHR47245">
    <property type="entry name" value="PEPTIDYLPROLYL ISOMERASE"/>
    <property type="match status" value="1"/>
</dbReference>
<evidence type="ECO:0000256" key="2">
    <source>
        <dbReference type="ARBA" id="ARBA00013194"/>
    </source>
</evidence>
<dbReference type="Gene3D" id="1.10.4030.10">
    <property type="entry name" value="Porin chaperone SurA, peptide-binding domain"/>
    <property type="match status" value="1"/>
</dbReference>
<keyword evidence="5 9" id="KW-0413">Isomerase</keyword>
<organism evidence="9 10">
    <name type="scientific">Aminivibrio pyruvatiphilus</name>
    <dbReference type="NCBI Taxonomy" id="1005740"/>
    <lineage>
        <taxon>Bacteria</taxon>
        <taxon>Thermotogati</taxon>
        <taxon>Synergistota</taxon>
        <taxon>Synergistia</taxon>
        <taxon>Synergistales</taxon>
        <taxon>Aminobacteriaceae</taxon>
        <taxon>Aminivibrio</taxon>
    </lineage>
</organism>
<evidence type="ECO:0000256" key="1">
    <source>
        <dbReference type="ARBA" id="ARBA00000971"/>
    </source>
</evidence>
<sequence>MRTLRSQVRWIMIAIVVLFVLSIFGMYGFDSGPRRGSSGGEDYIVAEIDGKAVMRSMLDEQLRNYVERANIRDIASGDVPRLYQAALENIALVSRLAKEAEESGLKATEEEINAAVKEVSEQFPTKEAFMQYLDRSGIKMSAFRESMAQQVVQMKLMEKAVGTTDVKEEEVKEFYEKLKLLFFHSPAGYSMDFIRLKTKDEADRLLAVLAEGKDWKEAVEAVTSGDVIEKTPESGPVFIPESSFRDALAPLADLAVGEVSPAVEIASNDILIAVKRGKVEEKTAPFEEVSGDVKALLTEEKSREAQSNFFRELRERTSIVIHDHDLFPKPEAKTEAPAPSSEKSGDVQTPAGGEEKK</sequence>
<dbReference type="EC" id="5.2.1.8" evidence="2"/>
<evidence type="ECO:0000256" key="3">
    <source>
        <dbReference type="ARBA" id="ARBA00022729"/>
    </source>
</evidence>
<dbReference type="InterPro" id="IPR046357">
    <property type="entry name" value="PPIase_dom_sf"/>
</dbReference>
<feature type="domain" description="PpiC" evidence="8">
    <location>
        <begin position="166"/>
        <end position="289"/>
    </location>
</feature>
<comment type="catalytic activity">
    <reaction evidence="1">
        <text>[protein]-peptidylproline (omega=180) = [protein]-peptidylproline (omega=0)</text>
        <dbReference type="Rhea" id="RHEA:16237"/>
        <dbReference type="Rhea" id="RHEA-COMP:10747"/>
        <dbReference type="Rhea" id="RHEA-COMP:10748"/>
        <dbReference type="ChEBI" id="CHEBI:83833"/>
        <dbReference type="ChEBI" id="CHEBI:83834"/>
        <dbReference type="EC" id="5.2.1.8"/>
    </reaction>
</comment>
<dbReference type="Proteomes" id="UP000295066">
    <property type="component" value="Unassembled WGS sequence"/>
</dbReference>
<gene>
    <name evidence="9" type="ORF">C8D99_11738</name>
</gene>
<dbReference type="OrthoDB" id="2950at2"/>
<protein>
    <recommendedName>
        <fullName evidence="2">peptidylprolyl isomerase</fullName>
        <ecNumber evidence="2">5.2.1.8</ecNumber>
    </recommendedName>
</protein>
<dbReference type="GO" id="GO:0003755">
    <property type="term" value="F:peptidyl-prolyl cis-trans isomerase activity"/>
    <property type="evidence" value="ECO:0007669"/>
    <property type="project" value="UniProtKB-KW"/>
</dbReference>
<comment type="caution">
    <text evidence="9">The sequence shown here is derived from an EMBL/GenBank/DDBJ whole genome shotgun (WGS) entry which is preliminary data.</text>
</comment>
<keyword evidence="7" id="KW-0812">Transmembrane</keyword>
<dbReference type="Pfam" id="PF13624">
    <property type="entry name" value="SurA_N_3"/>
    <property type="match status" value="1"/>
</dbReference>
<name>A0A4R8M383_9BACT</name>
<evidence type="ECO:0000313" key="10">
    <source>
        <dbReference type="Proteomes" id="UP000295066"/>
    </source>
</evidence>
<dbReference type="Gene3D" id="3.10.50.40">
    <property type="match status" value="1"/>
</dbReference>
<dbReference type="Pfam" id="PF13145">
    <property type="entry name" value="Rotamase_2"/>
    <property type="match status" value="1"/>
</dbReference>
<feature type="transmembrane region" description="Helical" evidence="7">
    <location>
        <begin position="7"/>
        <end position="29"/>
    </location>
</feature>
<evidence type="ECO:0000256" key="4">
    <source>
        <dbReference type="ARBA" id="ARBA00023110"/>
    </source>
</evidence>
<feature type="compositionally biased region" description="Basic and acidic residues" evidence="6">
    <location>
        <begin position="321"/>
        <end position="334"/>
    </location>
</feature>
<dbReference type="RefSeq" id="WP_133958425.1">
    <property type="nucleotide sequence ID" value="NZ_SORI01000017.1"/>
</dbReference>
<dbReference type="InterPro" id="IPR000297">
    <property type="entry name" value="PPIase_PpiC"/>
</dbReference>
<dbReference type="EMBL" id="SORI01000017">
    <property type="protein sequence ID" value="TDY56737.1"/>
    <property type="molecule type" value="Genomic_DNA"/>
</dbReference>
<keyword evidence="4" id="KW-0697">Rotamase</keyword>
<proteinExistence type="predicted"/>
<evidence type="ECO:0000256" key="6">
    <source>
        <dbReference type="SAM" id="MobiDB-lite"/>
    </source>
</evidence>
<evidence type="ECO:0000256" key="7">
    <source>
        <dbReference type="SAM" id="Phobius"/>
    </source>
</evidence>
<reference evidence="9 10" key="1">
    <citation type="submission" date="2019-03" db="EMBL/GenBank/DDBJ databases">
        <title>Genomic Encyclopedia of Type Strains, Phase IV (KMG-IV): sequencing the most valuable type-strain genomes for metagenomic binning, comparative biology and taxonomic classification.</title>
        <authorList>
            <person name="Goeker M."/>
        </authorList>
    </citation>
    <scope>NUCLEOTIDE SEQUENCE [LARGE SCALE GENOMIC DNA]</scope>
    <source>
        <strain evidence="9 10">DSM 25964</strain>
    </source>
</reference>
<keyword evidence="3" id="KW-0732">Signal</keyword>
<keyword evidence="7" id="KW-1133">Transmembrane helix</keyword>
<evidence type="ECO:0000259" key="8">
    <source>
        <dbReference type="Pfam" id="PF13145"/>
    </source>
</evidence>
<dbReference type="InterPro" id="IPR050245">
    <property type="entry name" value="PrsA_foldase"/>
</dbReference>
<dbReference type="SUPFAM" id="SSF109998">
    <property type="entry name" value="Triger factor/SurA peptide-binding domain-like"/>
    <property type="match status" value="1"/>
</dbReference>
<dbReference type="InterPro" id="IPR027304">
    <property type="entry name" value="Trigger_fact/SurA_dom_sf"/>
</dbReference>
<evidence type="ECO:0000256" key="5">
    <source>
        <dbReference type="ARBA" id="ARBA00023235"/>
    </source>
</evidence>